<dbReference type="OrthoDB" id="9796589at2"/>
<keyword evidence="4" id="KW-1185">Reference proteome</keyword>
<evidence type="ECO:0000313" key="4">
    <source>
        <dbReference type="Proteomes" id="UP000316406"/>
    </source>
</evidence>
<dbReference type="PANTHER" id="PTHR43664">
    <property type="entry name" value="MONOAMINE OXIDASE-RELATED"/>
    <property type="match status" value="1"/>
</dbReference>
<dbReference type="SUPFAM" id="SSF54637">
    <property type="entry name" value="Thioesterase/thiol ester dehydrase-isomerase"/>
    <property type="match status" value="1"/>
</dbReference>
<dbReference type="InterPro" id="IPR002539">
    <property type="entry name" value="MaoC-like_dom"/>
</dbReference>
<protein>
    <submittedName>
        <fullName evidence="3">Dehydratase</fullName>
    </submittedName>
</protein>
<dbReference type="PANTHER" id="PTHR43664:SF1">
    <property type="entry name" value="BETA-METHYLMALYL-COA DEHYDRATASE"/>
    <property type="match status" value="1"/>
</dbReference>
<accession>A0A556CIT6</accession>
<evidence type="ECO:0000259" key="2">
    <source>
        <dbReference type="Pfam" id="PF01575"/>
    </source>
</evidence>
<evidence type="ECO:0000313" key="3">
    <source>
        <dbReference type="EMBL" id="TSI16988.1"/>
    </source>
</evidence>
<organism evidence="3 4">
    <name type="scientific">Brevibacterium aurantiacum</name>
    <dbReference type="NCBI Taxonomy" id="273384"/>
    <lineage>
        <taxon>Bacteria</taxon>
        <taxon>Bacillati</taxon>
        <taxon>Actinomycetota</taxon>
        <taxon>Actinomycetes</taxon>
        <taxon>Micrococcales</taxon>
        <taxon>Brevibacteriaceae</taxon>
        <taxon>Brevibacterium</taxon>
    </lineage>
</organism>
<dbReference type="RefSeq" id="WP_143922240.1">
    <property type="nucleotide sequence ID" value="NZ_VLTK01000004.1"/>
</dbReference>
<comment type="caution">
    <text evidence="3">The sequence shown here is derived from an EMBL/GenBank/DDBJ whole genome shotgun (WGS) entry which is preliminary data.</text>
</comment>
<dbReference type="InterPro" id="IPR029069">
    <property type="entry name" value="HotDog_dom_sf"/>
</dbReference>
<feature type="domain" description="MaoC-like" evidence="2">
    <location>
        <begin position="33"/>
        <end position="132"/>
    </location>
</feature>
<evidence type="ECO:0000256" key="1">
    <source>
        <dbReference type="ARBA" id="ARBA00005254"/>
    </source>
</evidence>
<reference evidence="3 4" key="1">
    <citation type="submission" date="2019-07" db="EMBL/GenBank/DDBJ databases">
        <title>Draft genome sequence of Brevibacterium aurantiacum XU54 isolated from Xinjiang China.</title>
        <authorList>
            <person name="Xu X."/>
        </authorList>
    </citation>
    <scope>NUCLEOTIDE SEQUENCE [LARGE SCALE GENOMIC DNA]</scope>
    <source>
        <strain evidence="3 4">XU54</strain>
    </source>
</reference>
<dbReference type="Pfam" id="PF01575">
    <property type="entry name" value="MaoC_dehydratas"/>
    <property type="match status" value="1"/>
</dbReference>
<sequence>MTQDPAQSGPSLGRSISTDHSLYFEDMDVGQIYRSSSRTLSEADLTLFSMVSGDWNQVHSDAEYMEAGGGRLLHGVLGIAVITGLMDRAGWFTSSAIAMTGIDDWKFKRPLHIGDTVTMEMEILGKRLVSAEDKGFLDRQFTLYNQHGEIAQQGRCGFLIKLRDECAADAEDW</sequence>
<comment type="similarity">
    <text evidence="1">Belongs to the enoyl-CoA hydratase/isomerase family.</text>
</comment>
<dbReference type="Proteomes" id="UP000316406">
    <property type="component" value="Unassembled WGS sequence"/>
</dbReference>
<proteinExistence type="inferred from homology"/>
<dbReference type="AlphaFoldDB" id="A0A556CIT6"/>
<dbReference type="EMBL" id="VLTK01000004">
    <property type="protein sequence ID" value="TSI16988.1"/>
    <property type="molecule type" value="Genomic_DNA"/>
</dbReference>
<gene>
    <name evidence="3" type="ORF">FO013_09250</name>
</gene>
<dbReference type="Gene3D" id="3.10.129.10">
    <property type="entry name" value="Hotdog Thioesterase"/>
    <property type="match status" value="1"/>
</dbReference>
<dbReference type="InterPro" id="IPR052342">
    <property type="entry name" value="MCH/BMMD"/>
</dbReference>
<name>A0A556CIT6_BREAU</name>